<dbReference type="InterPro" id="IPR001304">
    <property type="entry name" value="C-type_lectin-like"/>
</dbReference>
<organism evidence="3 4">
    <name type="scientific">Mytilus edulis</name>
    <name type="common">Blue mussel</name>
    <dbReference type="NCBI Taxonomy" id="6550"/>
    <lineage>
        <taxon>Eukaryota</taxon>
        <taxon>Metazoa</taxon>
        <taxon>Spiralia</taxon>
        <taxon>Lophotrochozoa</taxon>
        <taxon>Mollusca</taxon>
        <taxon>Bivalvia</taxon>
        <taxon>Autobranchia</taxon>
        <taxon>Pteriomorphia</taxon>
        <taxon>Mytilida</taxon>
        <taxon>Mytiloidea</taxon>
        <taxon>Mytilidae</taxon>
        <taxon>Mytilinae</taxon>
        <taxon>Mytilus</taxon>
    </lineage>
</organism>
<keyword evidence="4" id="KW-1185">Reference proteome</keyword>
<dbReference type="InterPro" id="IPR016186">
    <property type="entry name" value="C-type_lectin-like/link_sf"/>
</dbReference>
<dbReference type="Gene3D" id="3.10.100.10">
    <property type="entry name" value="Mannose-Binding Protein A, subunit A"/>
    <property type="match status" value="1"/>
</dbReference>
<dbReference type="OrthoDB" id="6050222at2759"/>
<feature type="domain" description="C-type lectin" evidence="2">
    <location>
        <begin position="1"/>
        <end position="60"/>
    </location>
</feature>
<evidence type="ECO:0000313" key="4">
    <source>
        <dbReference type="Proteomes" id="UP000683360"/>
    </source>
</evidence>
<evidence type="ECO:0000256" key="1">
    <source>
        <dbReference type="ARBA" id="ARBA00023157"/>
    </source>
</evidence>
<evidence type="ECO:0000313" key="3">
    <source>
        <dbReference type="EMBL" id="CAG2255243.1"/>
    </source>
</evidence>
<dbReference type="InterPro" id="IPR016187">
    <property type="entry name" value="CTDL_fold"/>
</dbReference>
<dbReference type="AlphaFoldDB" id="A0A8S3VG69"/>
<dbReference type="Gene3D" id="2.60.120.260">
    <property type="entry name" value="Galactose-binding domain-like"/>
    <property type="match status" value="1"/>
</dbReference>
<proteinExistence type="predicted"/>
<name>A0A8S3VG69_MYTED</name>
<dbReference type="PROSITE" id="PS50041">
    <property type="entry name" value="C_TYPE_LECTIN_2"/>
    <property type="match status" value="1"/>
</dbReference>
<keyword evidence="1" id="KW-1015">Disulfide bond</keyword>
<sequence length="266" mass="30681">MKGAYLWAPKTVAEAITVKNTTGFGDPIQNDDCVEFESAPNNNWNWDDDPCDRAQRYMCEFPRYRACRTSKIELTLCVVRIIRGDGQNIYISSLHYIFSSSLSKLEHIESDSRERLHDLDVTVGPTENEMILCAQYVGPSKSGEHLVFECNREDTRFVKLMINGREILHVAEVKVHHLSQTNYEMANNSIDFNPTQEASIHDAVEVQVPFKIKEKILEGKFIELHYLLRTQIEMEEVDEGDLKLKRGHICIEKDRRVFICPKMNGL</sequence>
<dbReference type="Proteomes" id="UP000683360">
    <property type="component" value="Unassembled WGS sequence"/>
</dbReference>
<dbReference type="InterPro" id="IPR018378">
    <property type="entry name" value="C-type_lectin_CS"/>
</dbReference>
<comment type="caution">
    <text evidence="3">The sequence shown here is derived from an EMBL/GenBank/DDBJ whole genome shotgun (WGS) entry which is preliminary data.</text>
</comment>
<dbReference type="SUPFAM" id="SSF56436">
    <property type="entry name" value="C-type lectin-like"/>
    <property type="match status" value="1"/>
</dbReference>
<protein>
    <recommendedName>
        <fullName evidence="2">C-type lectin domain-containing protein</fullName>
    </recommendedName>
</protein>
<reference evidence="3" key="1">
    <citation type="submission" date="2021-03" db="EMBL/GenBank/DDBJ databases">
        <authorList>
            <person name="Bekaert M."/>
        </authorList>
    </citation>
    <scope>NUCLEOTIDE SEQUENCE</scope>
</reference>
<gene>
    <name evidence="3" type="ORF">MEDL_66670</name>
</gene>
<dbReference type="EMBL" id="CAJPWZ010003260">
    <property type="protein sequence ID" value="CAG2255243.1"/>
    <property type="molecule type" value="Genomic_DNA"/>
</dbReference>
<dbReference type="PROSITE" id="PS00615">
    <property type="entry name" value="C_TYPE_LECTIN_1"/>
    <property type="match status" value="1"/>
</dbReference>
<evidence type="ECO:0000259" key="2">
    <source>
        <dbReference type="PROSITE" id="PS50041"/>
    </source>
</evidence>
<accession>A0A8S3VG69</accession>